<keyword evidence="1" id="KW-0732">Signal</keyword>
<gene>
    <name evidence="2" type="ORF">PENSOL_c198G06312</name>
</gene>
<dbReference type="STRING" id="60172.A0A1V6PYL2"/>
<name>A0A1V6PYL2_9EURO</name>
<dbReference type="AlphaFoldDB" id="A0A1V6PYL2"/>
<protein>
    <submittedName>
        <fullName evidence="2">Uncharacterized protein</fullName>
    </submittedName>
</protein>
<evidence type="ECO:0000256" key="1">
    <source>
        <dbReference type="SAM" id="SignalP"/>
    </source>
</evidence>
<evidence type="ECO:0000313" key="3">
    <source>
        <dbReference type="Proteomes" id="UP000191612"/>
    </source>
</evidence>
<reference evidence="3" key="1">
    <citation type="journal article" date="2017" name="Nat. Microbiol.">
        <title>Global analysis of biosynthetic gene clusters reveals vast potential of secondary metabolite production in Penicillium species.</title>
        <authorList>
            <person name="Nielsen J.C."/>
            <person name="Grijseels S."/>
            <person name="Prigent S."/>
            <person name="Ji B."/>
            <person name="Dainat J."/>
            <person name="Nielsen K.F."/>
            <person name="Frisvad J.C."/>
            <person name="Workman M."/>
            <person name="Nielsen J."/>
        </authorList>
    </citation>
    <scope>NUCLEOTIDE SEQUENCE [LARGE SCALE GENOMIC DNA]</scope>
    <source>
        <strain evidence="3">IBT 29525</strain>
    </source>
</reference>
<dbReference type="EMBL" id="MDYO01000197">
    <property type="protein sequence ID" value="OQD82033.1"/>
    <property type="molecule type" value="Genomic_DNA"/>
</dbReference>
<feature type="signal peptide" evidence="1">
    <location>
        <begin position="1"/>
        <end position="21"/>
    </location>
</feature>
<evidence type="ECO:0000313" key="2">
    <source>
        <dbReference type="EMBL" id="OQD82033.1"/>
    </source>
</evidence>
<feature type="chain" id="PRO_5012867602" evidence="1">
    <location>
        <begin position="22"/>
        <end position="245"/>
    </location>
</feature>
<dbReference type="Proteomes" id="UP000191612">
    <property type="component" value="Unassembled WGS sequence"/>
</dbReference>
<accession>A0A1V6PYL2</accession>
<keyword evidence="3" id="KW-1185">Reference proteome</keyword>
<proteinExistence type="predicted"/>
<organism evidence="2 3">
    <name type="scientific">Penicillium solitum</name>
    <dbReference type="NCBI Taxonomy" id="60172"/>
    <lineage>
        <taxon>Eukaryota</taxon>
        <taxon>Fungi</taxon>
        <taxon>Dikarya</taxon>
        <taxon>Ascomycota</taxon>
        <taxon>Pezizomycotina</taxon>
        <taxon>Eurotiomycetes</taxon>
        <taxon>Eurotiomycetidae</taxon>
        <taxon>Eurotiales</taxon>
        <taxon>Aspergillaceae</taxon>
        <taxon>Penicillium</taxon>
    </lineage>
</organism>
<sequence length="245" mass="27687">MQAPIRMGILWCMHCLRTALAEWEEDQTRPFEIKCVMDAKASVSCRQCSGRASTCIPAATAMLGDCQDLSDLLAWAHKTFWLDWVDEGDSDGVAFYDWPYSTETRRVVAEKMMELCKSFDASEQAHRKEHELTGNKAQVKQTRADYNAFLVGRRSALPPVAAPNFFNTREQRVARFSKGLVRLLPGDEGYVLWTLAKRVFFEGISAEVREAQDGLDSDVDDNASLGGDEMEERTMMDFPVPLEEI</sequence>
<comment type="caution">
    <text evidence="2">The sequence shown here is derived from an EMBL/GenBank/DDBJ whole genome shotgun (WGS) entry which is preliminary data.</text>
</comment>